<reference evidence="2 3" key="1">
    <citation type="journal article" date="2013" name="Genome Announc.">
        <title>Draft Genome Sequence of Methylophaga lonarensis MPLT, a Haloalkaliphilic (Non-Methane-Utilizing) Methylotroph.</title>
        <authorList>
            <person name="Shetty S.A."/>
            <person name="Marathe N.P."/>
            <person name="Munot H."/>
            <person name="Antony C.P."/>
            <person name="Dhotre D.P."/>
            <person name="Murrell J.C."/>
            <person name="Shouche Y.S."/>
        </authorList>
    </citation>
    <scope>NUCLEOTIDE SEQUENCE [LARGE SCALE GENOMIC DNA]</scope>
    <source>
        <strain evidence="2 3">MPL</strain>
    </source>
</reference>
<dbReference type="eggNOG" id="COG0702">
    <property type="taxonomic scope" value="Bacteria"/>
</dbReference>
<dbReference type="Gene3D" id="3.40.50.720">
    <property type="entry name" value="NAD(P)-binding Rossmann-like Domain"/>
    <property type="match status" value="1"/>
</dbReference>
<dbReference type="InterPro" id="IPR052718">
    <property type="entry name" value="NmrA-type_oxidoreductase"/>
</dbReference>
<organism evidence="2 3">
    <name type="scientific">Methylophaga lonarensis MPL</name>
    <dbReference type="NCBI Taxonomy" id="1286106"/>
    <lineage>
        <taxon>Bacteria</taxon>
        <taxon>Pseudomonadati</taxon>
        <taxon>Pseudomonadota</taxon>
        <taxon>Gammaproteobacteria</taxon>
        <taxon>Thiotrichales</taxon>
        <taxon>Piscirickettsiaceae</taxon>
        <taxon>Methylophaga</taxon>
    </lineage>
</organism>
<sequence length="286" mass="30847">MILVTGASGQLGRLVLEELLQHLPASQLAAGARSPERIADLQARGVDIRPLDYGQPETLEQAFQGIDTLLLISSSEIGQRTTQHENVIAAAEKAGVTRLVYTSLLHTDTSPLALAEEHKQTEARLKASSLEWVILRNGWYTENYLASLPAALEHHVLIGCAGNGRISSATRQDYASAAATVLLEGAIHQGKIYELAGDTSYSLAEYAAEITKLSGQEVRYQNLSETEFRDALIQVGMPEGFAAILADSDIGASQGALYDDSRQLSQLIKRPTTPLAEPLQQALDSL</sequence>
<protein>
    <recommendedName>
        <fullName evidence="1">NAD(P)-binding domain-containing protein</fullName>
    </recommendedName>
</protein>
<dbReference type="Pfam" id="PF13460">
    <property type="entry name" value="NAD_binding_10"/>
    <property type="match status" value="1"/>
</dbReference>
<feature type="domain" description="NAD(P)-binding" evidence="1">
    <location>
        <begin position="6"/>
        <end position="144"/>
    </location>
</feature>
<dbReference type="CDD" id="cd05269">
    <property type="entry name" value="TMR_SDR_a"/>
    <property type="match status" value="1"/>
</dbReference>
<dbReference type="Proteomes" id="UP000012019">
    <property type="component" value="Unassembled WGS sequence"/>
</dbReference>
<evidence type="ECO:0000313" key="3">
    <source>
        <dbReference type="Proteomes" id="UP000012019"/>
    </source>
</evidence>
<comment type="caution">
    <text evidence="2">The sequence shown here is derived from an EMBL/GenBank/DDBJ whole genome shotgun (WGS) entry which is preliminary data.</text>
</comment>
<gene>
    <name evidence="2" type="ORF">MPL1_07882</name>
</gene>
<dbReference type="OrthoDB" id="5510591at2"/>
<dbReference type="STRING" id="1286106.MPL1_07882"/>
<dbReference type="InterPro" id="IPR036291">
    <property type="entry name" value="NAD(P)-bd_dom_sf"/>
</dbReference>
<dbReference type="PANTHER" id="PTHR47129:SF1">
    <property type="entry name" value="NMRA-LIKE DOMAIN-CONTAINING PROTEIN"/>
    <property type="match status" value="1"/>
</dbReference>
<dbReference type="AlphaFoldDB" id="M7P062"/>
<proteinExistence type="predicted"/>
<dbReference type="InterPro" id="IPR016040">
    <property type="entry name" value="NAD(P)-bd_dom"/>
</dbReference>
<dbReference type="EMBL" id="APHR01000039">
    <property type="protein sequence ID" value="EMR12872.1"/>
    <property type="molecule type" value="Genomic_DNA"/>
</dbReference>
<dbReference type="RefSeq" id="WP_009726562.1">
    <property type="nucleotide sequence ID" value="NZ_APHR01000039.1"/>
</dbReference>
<accession>M7P062</accession>
<evidence type="ECO:0000313" key="2">
    <source>
        <dbReference type="EMBL" id="EMR12872.1"/>
    </source>
</evidence>
<dbReference type="Gene3D" id="3.90.25.10">
    <property type="entry name" value="UDP-galactose 4-epimerase, domain 1"/>
    <property type="match status" value="1"/>
</dbReference>
<name>M7P062_9GAMM</name>
<dbReference type="SUPFAM" id="SSF51735">
    <property type="entry name" value="NAD(P)-binding Rossmann-fold domains"/>
    <property type="match status" value="1"/>
</dbReference>
<dbReference type="PANTHER" id="PTHR47129">
    <property type="entry name" value="QUINONE OXIDOREDUCTASE 2"/>
    <property type="match status" value="1"/>
</dbReference>
<keyword evidence="3" id="KW-1185">Reference proteome</keyword>
<dbReference type="PATRIC" id="fig|1286106.3.peg.1580"/>
<evidence type="ECO:0000259" key="1">
    <source>
        <dbReference type="Pfam" id="PF13460"/>
    </source>
</evidence>